<comment type="caution">
    <text evidence="2">The sequence shown here is derived from an EMBL/GenBank/DDBJ whole genome shotgun (WGS) entry which is preliminary data.</text>
</comment>
<proteinExistence type="predicted"/>
<reference evidence="2 3" key="1">
    <citation type="submission" date="2018-08" db="EMBL/GenBank/DDBJ databases">
        <title>Aphanomyces genome sequencing and annotation.</title>
        <authorList>
            <person name="Minardi D."/>
            <person name="Oidtmann B."/>
            <person name="Van Der Giezen M."/>
            <person name="Studholme D.J."/>
        </authorList>
    </citation>
    <scope>NUCLEOTIDE SEQUENCE [LARGE SCALE GENOMIC DNA]</scope>
    <source>
        <strain evidence="2 3">NJM0002</strain>
    </source>
</reference>
<feature type="transmembrane region" description="Helical" evidence="1">
    <location>
        <begin position="223"/>
        <end position="242"/>
    </location>
</feature>
<keyword evidence="1" id="KW-0812">Transmembrane</keyword>
<dbReference type="InterPro" id="IPR032675">
    <property type="entry name" value="LRR_dom_sf"/>
</dbReference>
<protein>
    <submittedName>
        <fullName evidence="2">Uncharacterized protein</fullName>
    </submittedName>
</protein>
<evidence type="ECO:0000313" key="3">
    <source>
        <dbReference type="Proteomes" id="UP000285060"/>
    </source>
</evidence>
<keyword evidence="3" id="KW-1185">Reference proteome</keyword>
<name>A0A418B5E3_9STRA</name>
<dbReference type="Gene3D" id="3.80.10.10">
    <property type="entry name" value="Ribonuclease Inhibitor"/>
    <property type="match status" value="1"/>
</dbReference>
<keyword evidence="1" id="KW-1133">Transmembrane helix</keyword>
<evidence type="ECO:0000256" key="1">
    <source>
        <dbReference type="SAM" id="Phobius"/>
    </source>
</evidence>
<evidence type="ECO:0000313" key="2">
    <source>
        <dbReference type="EMBL" id="RHY33356.1"/>
    </source>
</evidence>
<dbReference type="AlphaFoldDB" id="A0A418B5E3"/>
<keyword evidence="1" id="KW-0472">Membrane</keyword>
<gene>
    <name evidence="2" type="ORF">DYB32_001691</name>
</gene>
<dbReference type="EMBL" id="QUSY01000079">
    <property type="protein sequence ID" value="RHY33356.1"/>
    <property type="molecule type" value="Genomic_DNA"/>
</dbReference>
<feature type="transmembrane region" description="Helical" evidence="1">
    <location>
        <begin position="113"/>
        <end position="133"/>
    </location>
</feature>
<dbReference type="VEuPathDB" id="FungiDB:H310_08226"/>
<organism evidence="2 3">
    <name type="scientific">Aphanomyces invadans</name>
    <dbReference type="NCBI Taxonomy" id="157072"/>
    <lineage>
        <taxon>Eukaryota</taxon>
        <taxon>Sar</taxon>
        <taxon>Stramenopiles</taxon>
        <taxon>Oomycota</taxon>
        <taxon>Saprolegniomycetes</taxon>
        <taxon>Saprolegniales</taxon>
        <taxon>Verrucalvaceae</taxon>
        <taxon>Aphanomyces</taxon>
    </lineage>
</organism>
<sequence>MLYLHKLSSFSAMQSAVPPTAPPPQPKKALVPRLQPIMLQSILSIRFEKAKSWREPENRLGPTGFWSLWVCIAVLHVAFALHLGFLSYAHAFLTSGQHEYERRTMRLQADLRVPMVMCSAVGMLHVYGLVNLIRNRRLTTRLGRVRAAQVKPKSTRSGFESSHRVVWWLYKAYTKHWTGKGEFGIQGEFFSLRTSISHGLSIASHTYQAFIVSFMSTSTRLNLLMAGCIAASCVITPVLFAVKMRPVLQRTAAIWSTVGFTAIFECGLPWVSVAPYLSYFSWDEAAQMNSLYDDVWFYDAALLGRRLFLNDIGDLWSRLLPCVLAYFSLTNLDDIVSLAHDYHDTRATYAVRHHPPLYPRMTPPPPSHVQDAQSTKLKQGLRFAVAWSRIVGLVWGAAIVGLAVSFSGVTTMFQVTCPHGCLSRVYPWFATDCRCVVQVVNCYARGIDQDDVPRVLETLDPHNVELLIVAHCPNLIVPRLDRFRSLFGLELYNSTISEWPMAAAITADKFPTLSYLLLVDTNLTEVPAALYQVPFPPTLLDIEIVNASLATISNDTIAAWAGLNTLFLESCHMTTMPDLGQLSVLNQLSLNMNALTTANGIANLHALLALDVSRNPHLEALPNDLTSLPVLAAVFAELTNVTTVGADWLAQPTVLALAGSPFCAGRANEHAACVGPPRSNGMFPSSRPHRGLT</sequence>
<dbReference type="Proteomes" id="UP000285060">
    <property type="component" value="Unassembled WGS sequence"/>
</dbReference>
<accession>A0A418B5E3</accession>
<dbReference type="SUPFAM" id="SSF52058">
    <property type="entry name" value="L domain-like"/>
    <property type="match status" value="1"/>
</dbReference>
<feature type="transmembrane region" description="Helical" evidence="1">
    <location>
        <begin position="386"/>
        <end position="409"/>
    </location>
</feature>
<feature type="transmembrane region" description="Helical" evidence="1">
    <location>
        <begin position="66"/>
        <end position="93"/>
    </location>
</feature>